<keyword evidence="3" id="KW-1185">Reference proteome</keyword>
<organism evidence="2 3">
    <name type="scientific">Fusicatenibacter faecihominis</name>
    <dbReference type="NCBI Taxonomy" id="2881276"/>
    <lineage>
        <taxon>Bacteria</taxon>
        <taxon>Bacillati</taxon>
        <taxon>Bacillota</taxon>
        <taxon>Clostridia</taxon>
        <taxon>Lachnospirales</taxon>
        <taxon>Lachnospiraceae</taxon>
        <taxon>Fusicatenibacter</taxon>
    </lineage>
</organism>
<evidence type="ECO:0000313" key="3">
    <source>
        <dbReference type="Proteomes" id="UP001197875"/>
    </source>
</evidence>
<dbReference type="PROSITE" id="PS51257">
    <property type="entry name" value="PROKAR_LIPOPROTEIN"/>
    <property type="match status" value="1"/>
</dbReference>
<comment type="caution">
    <text evidence="2">The sequence shown here is derived from an EMBL/GenBank/DDBJ whole genome shotgun (WGS) entry which is preliminary data.</text>
</comment>
<dbReference type="Pfam" id="PF19499">
    <property type="entry name" value="DUF6034"/>
    <property type="match status" value="1"/>
</dbReference>
<evidence type="ECO:0000256" key="1">
    <source>
        <dbReference type="SAM" id="MobiDB-lite"/>
    </source>
</evidence>
<protein>
    <submittedName>
        <fullName evidence="2">DUF6034 family protein</fullName>
    </submittedName>
</protein>
<proteinExistence type="predicted"/>
<accession>A0AAE3DTA8</accession>
<dbReference type="RefSeq" id="WP_227615216.1">
    <property type="nucleotide sequence ID" value="NZ_JAJEPR010000013.1"/>
</dbReference>
<name>A0AAE3DTA8_9FIRM</name>
<dbReference type="Proteomes" id="UP001197875">
    <property type="component" value="Unassembled WGS sequence"/>
</dbReference>
<evidence type="ECO:0000313" key="2">
    <source>
        <dbReference type="EMBL" id="MCC2190024.1"/>
    </source>
</evidence>
<feature type="compositionally biased region" description="Polar residues" evidence="1">
    <location>
        <begin position="67"/>
        <end position="99"/>
    </location>
</feature>
<dbReference type="InterPro" id="IPR046098">
    <property type="entry name" value="DUF6034"/>
</dbReference>
<sequence>MNNRRIFSIAGIIIIAGMLAGCAKTPESSLVRQKGAASLKNYEEGETLAAQESTTGTENPDDLEADSTGTENSTTVPGDASGTETAETPQSSETSSSVLRSALGAPEHYSSEVKDETGKLQILTDADVEIPEASKVSAISVSQHPLDQALMDQVTEAFLPDAVFYSQESYYQPTKPELQKKLEELKGYLAEGNLDPYGYGTDEDGSLVYDIYNAIENAENAYEEAPEEKQLQEVPAKLNLEKEDGQGGTYIDENRFMGTAKTEDGKWYDYAVFGYSSMPVNIRISRLYEEFSNLDTSFWAGYGGLKDTTEVPDEETIKNDIGISFEEAKKLADEKVAKLNIPDMVMGEWEYALLWNSDTETGGYTREKQIAAGYQFHYVRKINKIPITYTMEYGGGLESMESEMETWCYEVLDLVVNADGVEYLEFDNRYDEGEVKTENLKLLSFDEIMKIYEKMMLVQNADTLNYEQERIYHINRITFGYTRIYEPASDPKTGILVPAWDFFGGFESTYEGVTSTNNMTYQSYLTINAIDGSIIDRNLGY</sequence>
<reference evidence="2 3" key="1">
    <citation type="submission" date="2021-10" db="EMBL/GenBank/DDBJ databases">
        <title>Anaerobic single-cell dispensing facilitates the cultivation of human gut bacteria.</title>
        <authorList>
            <person name="Afrizal A."/>
        </authorList>
    </citation>
    <scope>NUCLEOTIDE SEQUENCE [LARGE SCALE GENOMIC DNA]</scope>
    <source>
        <strain evidence="2 3">CLA-AA-H277</strain>
    </source>
</reference>
<dbReference type="AlphaFoldDB" id="A0AAE3DTA8"/>
<feature type="region of interest" description="Disordered" evidence="1">
    <location>
        <begin position="38"/>
        <end position="100"/>
    </location>
</feature>
<dbReference type="EMBL" id="JAJEPR010000013">
    <property type="protein sequence ID" value="MCC2190024.1"/>
    <property type="molecule type" value="Genomic_DNA"/>
</dbReference>
<gene>
    <name evidence="2" type="ORF">LKD71_09440</name>
</gene>